<keyword evidence="1 3" id="KW-0378">Hydrolase</keyword>
<proteinExistence type="predicted"/>
<evidence type="ECO:0000313" key="3">
    <source>
        <dbReference type="EMBL" id="MFD1833891.1"/>
    </source>
</evidence>
<dbReference type="InterPro" id="IPR050300">
    <property type="entry name" value="GDXG_lipolytic_enzyme"/>
</dbReference>
<organism evidence="3 4">
    <name type="scientific">Brachybacterium rhamnosum</name>
    <dbReference type="NCBI Taxonomy" id="173361"/>
    <lineage>
        <taxon>Bacteria</taxon>
        <taxon>Bacillati</taxon>
        <taxon>Actinomycetota</taxon>
        <taxon>Actinomycetes</taxon>
        <taxon>Micrococcales</taxon>
        <taxon>Dermabacteraceae</taxon>
        <taxon>Brachybacterium</taxon>
    </lineage>
</organism>
<dbReference type="RefSeq" id="WP_343906285.1">
    <property type="nucleotide sequence ID" value="NZ_BAAAIS010000005.1"/>
</dbReference>
<dbReference type="PANTHER" id="PTHR48081">
    <property type="entry name" value="AB HYDROLASE SUPERFAMILY PROTEIN C4A8.06C"/>
    <property type="match status" value="1"/>
</dbReference>
<dbReference type="GO" id="GO:0016787">
    <property type="term" value="F:hydrolase activity"/>
    <property type="evidence" value="ECO:0007669"/>
    <property type="project" value="UniProtKB-KW"/>
</dbReference>
<reference evidence="4" key="1">
    <citation type="journal article" date="2019" name="Int. J. Syst. Evol. Microbiol.">
        <title>The Global Catalogue of Microorganisms (GCM) 10K type strain sequencing project: providing services to taxonomists for standard genome sequencing and annotation.</title>
        <authorList>
            <consortium name="The Broad Institute Genomics Platform"/>
            <consortium name="The Broad Institute Genome Sequencing Center for Infectious Disease"/>
            <person name="Wu L."/>
            <person name="Ma J."/>
        </authorList>
    </citation>
    <scope>NUCLEOTIDE SEQUENCE [LARGE SCALE GENOMIC DNA]</scope>
    <source>
        <strain evidence="4">JCM 11650</strain>
    </source>
</reference>
<dbReference type="InterPro" id="IPR029058">
    <property type="entry name" value="AB_hydrolase_fold"/>
</dbReference>
<dbReference type="PANTHER" id="PTHR48081:SF8">
    <property type="entry name" value="ALPHA_BETA HYDROLASE FOLD-3 DOMAIN-CONTAINING PROTEIN-RELATED"/>
    <property type="match status" value="1"/>
</dbReference>
<dbReference type="EMBL" id="JBHUFL010000001">
    <property type="protein sequence ID" value="MFD1833891.1"/>
    <property type="molecule type" value="Genomic_DNA"/>
</dbReference>
<dbReference type="InterPro" id="IPR013094">
    <property type="entry name" value="AB_hydrolase_3"/>
</dbReference>
<name>A0ABW4PSZ7_9MICO</name>
<dbReference type="Gene3D" id="3.40.50.1820">
    <property type="entry name" value="alpha/beta hydrolase"/>
    <property type="match status" value="1"/>
</dbReference>
<evidence type="ECO:0000313" key="4">
    <source>
        <dbReference type="Proteomes" id="UP001597280"/>
    </source>
</evidence>
<evidence type="ECO:0000256" key="1">
    <source>
        <dbReference type="ARBA" id="ARBA00022801"/>
    </source>
</evidence>
<sequence>MDPSDSSRPRARSERPPVGELRSWLLRLVSAPRVNMREDYAKVRRLQRAIAGLPSLRYQPIDVTARYGEGTHPVPIRMFLPRERSREEVVLFLHGGGWVTGDVESYTPACAAIADALGCPVASVDYRLAPEHPFPAGLEDCYRVARMFLAEPWRVGLEDARSLVLMGDSAGGNLAAVVSQRLAREGHAVPRRQILLYPVTQEDHDPATSPFESVRSYGEGLRLTSAEVRDYLELYVPDPERRHDPEVAPLHGADLTGQPDTLVITAQLDLLADEGAAYAAALEAAGNRVLLHEVAGALHGFITLPRRARAPREALGVMTAFLDDGPPG</sequence>
<keyword evidence="4" id="KW-1185">Reference proteome</keyword>
<evidence type="ECO:0000259" key="2">
    <source>
        <dbReference type="Pfam" id="PF07859"/>
    </source>
</evidence>
<protein>
    <submittedName>
        <fullName evidence="3">Alpha/beta hydrolase</fullName>
    </submittedName>
</protein>
<gene>
    <name evidence="3" type="ORF">ACFSDA_02280</name>
</gene>
<accession>A0ABW4PSZ7</accession>
<dbReference type="Proteomes" id="UP001597280">
    <property type="component" value="Unassembled WGS sequence"/>
</dbReference>
<dbReference type="Pfam" id="PF07859">
    <property type="entry name" value="Abhydrolase_3"/>
    <property type="match status" value="1"/>
</dbReference>
<comment type="caution">
    <text evidence="3">The sequence shown here is derived from an EMBL/GenBank/DDBJ whole genome shotgun (WGS) entry which is preliminary data.</text>
</comment>
<feature type="domain" description="Alpha/beta hydrolase fold-3" evidence="2">
    <location>
        <begin position="90"/>
        <end position="302"/>
    </location>
</feature>
<dbReference type="SUPFAM" id="SSF53474">
    <property type="entry name" value="alpha/beta-Hydrolases"/>
    <property type="match status" value="1"/>
</dbReference>